<feature type="transmembrane region" description="Helical" evidence="1">
    <location>
        <begin position="108"/>
        <end position="126"/>
    </location>
</feature>
<feature type="transmembrane region" description="Helical" evidence="1">
    <location>
        <begin position="208"/>
        <end position="226"/>
    </location>
</feature>
<evidence type="ECO:0000313" key="3">
    <source>
        <dbReference type="WBParaSite" id="ACRNAN_Path_1064.g4081.t1"/>
    </source>
</evidence>
<dbReference type="WBParaSite" id="ACRNAN_Path_1064.g4081.t1">
    <property type="protein sequence ID" value="ACRNAN_Path_1064.g4081.t1"/>
    <property type="gene ID" value="ACRNAN_Path_1064.g4081"/>
</dbReference>
<evidence type="ECO:0000313" key="2">
    <source>
        <dbReference type="Proteomes" id="UP000887540"/>
    </source>
</evidence>
<feature type="transmembrane region" description="Helical" evidence="1">
    <location>
        <begin position="78"/>
        <end position="96"/>
    </location>
</feature>
<reference evidence="3" key="1">
    <citation type="submission" date="2022-11" db="UniProtKB">
        <authorList>
            <consortium name="WormBaseParasite"/>
        </authorList>
    </citation>
    <scope>IDENTIFICATION</scope>
</reference>
<feature type="transmembrane region" description="Helical" evidence="1">
    <location>
        <begin position="55"/>
        <end position="72"/>
    </location>
</feature>
<dbReference type="Proteomes" id="UP000887540">
    <property type="component" value="Unplaced"/>
</dbReference>
<protein>
    <submittedName>
        <fullName evidence="3">Uncharacterized protein</fullName>
    </submittedName>
</protein>
<sequence length="247" mass="27486">MFLPSLMYAVSSYMVLNCLDGISMPLFPPLQRLCPLAIVVIGACYYRMQMPSREAIVLIVIICFGTALSSIADWSVDLWALIYGLGSLGMFALCLVKIEKLHEQYSSTLELIYMNSFNCLCLFLIADLVQDEIRDSFMYLVTSTTWLFVLCLTLLVIIGSIFHALIFYCITDAGALHTAIMHNLAGGVQIFVAYSLSVYLFYDLAPSSANIFGVIIASIAASYYYLSGRCSDINFSPSMNRYMPVKS</sequence>
<keyword evidence="1" id="KW-1133">Transmembrane helix</keyword>
<feature type="transmembrane region" description="Helical" evidence="1">
    <location>
        <begin position="146"/>
        <end position="170"/>
    </location>
</feature>
<accession>A0A914BV12</accession>
<keyword evidence="1" id="KW-0812">Transmembrane</keyword>
<keyword evidence="2" id="KW-1185">Reference proteome</keyword>
<evidence type="ECO:0000256" key="1">
    <source>
        <dbReference type="SAM" id="Phobius"/>
    </source>
</evidence>
<name>A0A914BV12_9BILA</name>
<proteinExistence type="predicted"/>
<keyword evidence="1" id="KW-0472">Membrane</keyword>
<feature type="transmembrane region" description="Helical" evidence="1">
    <location>
        <begin position="182"/>
        <end position="202"/>
    </location>
</feature>
<dbReference type="AlphaFoldDB" id="A0A914BV12"/>
<organism evidence="2 3">
    <name type="scientific">Acrobeloides nanus</name>
    <dbReference type="NCBI Taxonomy" id="290746"/>
    <lineage>
        <taxon>Eukaryota</taxon>
        <taxon>Metazoa</taxon>
        <taxon>Ecdysozoa</taxon>
        <taxon>Nematoda</taxon>
        <taxon>Chromadorea</taxon>
        <taxon>Rhabditida</taxon>
        <taxon>Tylenchina</taxon>
        <taxon>Cephalobomorpha</taxon>
        <taxon>Cephaloboidea</taxon>
        <taxon>Cephalobidae</taxon>
        <taxon>Acrobeloides</taxon>
    </lineage>
</organism>